<sequence>MDSANNDIPLHSNIWWLSRGKVLVHFVNCFDVIKAFLSEKAQNYPVCLSPGCRANNLCLQGAGQTVLDLYEAWKAFVVKLAVFSRNIRTSTFRYFQHIKELSTHCTVSVNEIGMYMQELESEFSDRCQDFQ</sequence>
<dbReference type="Proteomes" id="UP000827986">
    <property type="component" value="Unassembled WGS sequence"/>
</dbReference>
<organism evidence="1 2">
    <name type="scientific">Mauremys mutica</name>
    <name type="common">yellowpond turtle</name>
    <dbReference type="NCBI Taxonomy" id="74926"/>
    <lineage>
        <taxon>Eukaryota</taxon>
        <taxon>Metazoa</taxon>
        <taxon>Chordata</taxon>
        <taxon>Craniata</taxon>
        <taxon>Vertebrata</taxon>
        <taxon>Euteleostomi</taxon>
        <taxon>Archelosauria</taxon>
        <taxon>Testudinata</taxon>
        <taxon>Testudines</taxon>
        <taxon>Cryptodira</taxon>
        <taxon>Durocryptodira</taxon>
        <taxon>Testudinoidea</taxon>
        <taxon>Geoemydidae</taxon>
        <taxon>Geoemydinae</taxon>
        <taxon>Mauremys</taxon>
    </lineage>
</organism>
<evidence type="ECO:0000313" key="1">
    <source>
        <dbReference type="EMBL" id="KAH1169833.1"/>
    </source>
</evidence>
<accession>A0A9D3WZQ1</accession>
<evidence type="ECO:0000313" key="2">
    <source>
        <dbReference type="Proteomes" id="UP000827986"/>
    </source>
</evidence>
<name>A0A9D3WZQ1_9SAUR</name>
<gene>
    <name evidence="1" type="ORF">KIL84_000818</name>
</gene>
<reference evidence="1" key="1">
    <citation type="submission" date="2021-09" db="EMBL/GenBank/DDBJ databases">
        <title>The genome of Mauremys mutica provides insights into the evolution of semi-aquatic lifestyle.</title>
        <authorList>
            <person name="Gong S."/>
            <person name="Gao Y."/>
        </authorList>
    </citation>
    <scope>NUCLEOTIDE SEQUENCE</scope>
    <source>
        <strain evidence="1">MM-2020</strain>
        <tissue evidence="1">Muscle</tissue>
    </source>
</reference>
<comment type="caution">
    <text evidence="1">The sequence shown here is derived from an EMBL/GenBank/DDBJ whole genome shotgun (WGS) entry which is preliminary data.</text>
</comment>
<dbReference type="AlphaFoldDB" id="A0A9D3WZQ1"/>
<dbReference type="EMBL" id="JAHDVG010000484">
    <property type="protein sequence ID" value="KAH1169833.1"/>
    <property type="molecule type" value="Genomic_DNA"/>
</dbReference>
<dbReference type="PANTHER" id="PTHR45913:SF5">
    <property type="entry name" value="GENERAL TRANSCRIPTION FACTOR II-I REPEAT DOMAIN-CONTAINING PROTEIN 2A-LIKE PROTEIN"/>
    <property type="match status" value="1"/>
</dbReference>
<proteinExistence type="predicted"/>
<protein>
    <submittedName>
        <fullName evidence="1">Uncharacterized protein</fullName>
    </submittedName>
</protein>
<keyword evidence="2" id="KW-1185">Reference proteome</keyword>
<dbReference type="PANTHER" id="PTHR45913">
    <property type="entry name" value="EPM2A-INTERACTING PROTEIN 1"/>
    <property type="match status" value="1"/>
</dbReference>